<keyword evidence="3" id="KW-1185">Reference proteome</keyword>
<dbReference type="GO" id="GO:0003676">
    <property type="term" value="F:nucleic acid binding"/>
    <property type="evidence" value="ECO:0007669"/>
    <property type="project" value="InterPro"/>
</dbReference>
<reference evidence="2" key="1">
    <citation type="submission" date="2022-01" db="UniProtKB">
        <authorList>
            <consortium name="EnsemblMetazoa"/>
        </authorList>
    </citation>
    <scope>IDENTIFICATION</scope>
</reference>
<accession>A0A8I6SLJ8</accession>
<evidence type="ECO:0000256" key="1">
    <source>
        <dbReference type="SAM" id="MobiDB-lite"/>
    </source>
</evidence>
<dbReference type="OMA" id="HFRRTEN"/>
<dbReference type="EnsemblMetazoa" id="XM_024228856.1">
    <property type="protein sequence ID" value="XP_024084624.1"/>
    <property type="gene ID" value="LOC112127627"/>
</dbReference>
<dbReference type="RefSeq" id="XP_024084624.1">
    <property type="nucleotide sequence ID" value="XM_024228856.1"/>
</dbReference>
<dbReference type="Gene3D" id="3.30.420.10">
    <property type="entry name" value="Ribonuclease H-like superfamily/Ribonuclease H"/>
    <property type="match status" value="1"/>
</dbReference>
<evidence type="ECO:0000313" key="3">
    <source>
        <dbReference type="Proteomes" id="UP000494040"/>
    </source>
</evidence>
<feature type="region of interest" description="Disordered" evidence="1">
    <location>
        <begin position="14"/>
        <end position="41"/>
    </location>
</feature>
<dbReference type="AlphaFoldDB" id="A0A8I6SLJ8"/>
<protein>
    <recommendedName>
        <fullName evidence="4">Transposase Tc1-like domain-containing protein</fullName>
    </recommendedName>
</protein>
<proteinExistence type="predicted"/>
<sequence length="269" mass="30887">MLFDGVSRGQVAIGDVAGRDGGSAGVPGAGARSSTTWRTRPADWQRRYPQTMATSLLPSDPISIADPHSYSSHFRRTENCWDVVLGVALIDDGQSIRYACGYCHRSSLGNTARRLSHCRETESYQRRPGSGRPRVKEPQDDRFLTLRILQNRNFTIVQAIHQLQEVPGLQISERTARRRLNQYGLLLFTSHWSLDDWSAAHFTDECRFALRSPDGREIVWRRRNERYEAWNFSQRLPFKRSTIVMVWTGIKMENRVGCWRVFDGHSLFG</sequence>
<dbReference type="KEGG" id="clec:112127627"/>
<dbReference type="OrthoDB" id="9996331at2759"/>
<organism evidence="2 3">
    <name type="scientific">Cimex lectularius</name>
    <name type="common">Bed bug</name>
    <name type="synonym">Acanthia lectularia</name>
    <dbReference type="NCBI Taxonomy" id="79782"/>
    <lineage>
        <taxon>Eukaryota</taxon>
        <taxon>Metazoa</taxon>
        <taxon>Ecdysozoa</taxon>
        <taxon>Arthropoda</taxon>
        <taxon>Hexapoda</taxon>
        <taxon>Insecta</taxon>
        <taxon>Pterygota</taxon>
        <taxon>Neoptera</taxon>
        <taxon>Paraneoptera</taxon>
        <taxon>Hemiptera</taxon>
        <taxon>Heteroptera</taxon>
        <taxon>Panheteroptera</taxon>
        <taxon>Cimicomorpha</taxon>
        <taxon>Cimicidae</taxon>
        <taxon>Cimex</taxon>
    </lineage>
</organism>
<feature type="compositionally biased region" description="Gly residues" evidence="1">
    <location>
        <begin position="19"/>
        <end position="28"/>
    </location>
</feature>
<dbReference type="Proteomes" id="UP000494040">
    <property type="component" value="Unassembled WGS sequence"/>
</dbReference>
<dbReference type="InterPro" id="IPR036397">
    <property type="entry name" value="RNaseH_sf"/>
</dbReference>
<evidence type="ECO:0008006" key="4">
    <source>
        <dbReference type="Google" id="ProtNLM"/>
    </source>
</evidence>
<evidence type="ECO:0000313" key="2">
    <source>
        <dbReference type="EnsemblMetazoa" id="XP_024084624.1"/>
    </source>
</evidence>
<dbReference type="GeneID" id="112127627"/>
<name>A0A8I6SLJ8_CIMLE</name>